<keyword evidence="2" id="KW-1185">Reference proteome</keyword>
<dbReference type="Proteomes" id="UP000217763">
    <property type="component" value="Chromosome"/>
</dbReference>
<dbReference type="AlphaFoldDB" id="A0A291HQW3"/>
<evidence type="ECO:0000313" key="2">
    <source>
        <dbReference type="Proteomes" id="UP000217763"/>
    </source>
</evidence>
<proteinExistence type="predicted"/>
<dbReference type="EMBL" id="CP012621">
    <property type="protein sequence ID" value="ATG74616.1"/>
    <property type="molecule type" value="Genomic_DNA"/>
</dbReference>
<dbReference type="KEGG" id="zdf:AN401_12750"/>
<name>A0A291HQW3_9GAMM</name>
<organism evidence="1 2">
    <name type="scientific">Zobellella denitrificans</name>
    <dbReference type="NCBI Taxonomy" id="347534"/>
    <lineage>
        <taxon>Bacteria</taxon>
        <taxon>Pseudomonadati</taxon>
        <taxon>Pseudomonadota</taxon>
        <taxon>Gammaproteobacteria</taxon>
        <taxon>Aeromonadales</taxon>
        <taxon>Aeromonadaceae</taxon>
        <taxon>Zobellella</taxon>
    </lineage>
</organism>
<gene>
    <name evidence="1" type="ORF">AN401_12750</name>
</gene>
<evidence type="ECO:0000313" key="1">
    <source>
        <dbReference type="EMBL" id="ATG74616.1"/>
    </source>
</evidence>
<sequence>MIFCHWLRAFQPGYSQRSQKDQNEGSEQPVTTFDQYLGEVNKRDFIIAVVIGRKGLGKLGILRELLLVHVLLLKLM</sequence>
<protein>
    <submittedName>
        <fullName evidence="1">Uncharacterized protein</fullName>
    </submittedName>
</protein>
<reference evidence="2" key="1">
    <citation type="submission" date="2015-09" db="EMBL/GenBank/DDBJ databases">
        <authorList>
            <person name="Shao Z."/>
            <person name="Wang L."/>
        </authorList>
    </citation>
    <scope>NUCLEOTIDE SEQUENCE [LARGE SCALE GENOMIC DNA]</scope>
    <source>
        <strain evidence="2">F13-1</strain>
    </source>
</reference>
<accession>A0A291HQW3</accession>